<dbReference type="EMBL" id="DWWC01000023">
    <property type="protein sequence ID" value="HJC68261.1"/>
    <property type="molecule type" value="Genomic_DNA"/>
</dbReference>
<dbReference type="AlphaFoldDB" id="A0A9D2TGI9"/>
<evidence type="ECO:0000313" key="5">
    <source>
        <dbReference type="Proteomes" id="UP000823854"/>
    </source>
</evidence>
<evidence type="ECO:0000256" key="2">
    <source>
        <dbReference type="SAM" id="Phobius"/>
    </source>
</evidence>
<feature type="transmembrane region" description="Helical" evidence="2">
    <location>
        <begin position="37"/>
        <end position="57"/>
    </location>
</feature>
<protein>
    <submittedName>
        <fullName evidence="4">LytR C-terminal domain-containing protein</fullName>
    </submittedName>
</protein>
<dbReference type="Pfam" id="PF13399">
    <property type="entry name" value="LytR_C"/>
    <property type="match status" value="1"/>
</dbReference>
<evidence type="ECO:0000313" key="4">
    <source>
        <dbReference type="EMBL" id="HJC68261.1"/>
    </source>
</evidence>
<keyword evidence="2" id="KW-1133">Transmembrane helix</keyword>
<accession>A0A9D2TGI9</accession>
<reference evidence="4" key="1">
    <citation type="journal article" date="2021" name="PeerJ">
        <title>Extensive microbial diversity within the chicken gut microbiome revealed by metagenomics and culture.</title>
        <authorList>
            <person name="Gilroy R."/>
            <person name="Ravi A."/>
            <person name="Getino M."/>
            <person name="Pursley I."/>
            <person name="Horton D.L."/>
            <person name="Alikhan N.F."/>
            <person name="Baker D."/>
            <person name="Gharbi K."/>
            <person name="Hall N."/>
            <person name="Watson M."/>
            <person name="Adriaenssens E.M."/>
            <person name="Foster-Nyarko E."/>
            <person name="Jarju S."/>
            <person name="Secka A."/>
            <person name="Antonio M."/>
            <person name="Oren A."/>
            <person name="Chaudhuri R.R."/>
            <person name="La Ragione R."/>
            <person name="Hildebrand F."/>
            <person name="Pallen M.J."/>
        </authorList>
    </citation>
    <scope>NUCLEOTIDE SEQUENCE</scope>
    <source>
        <strain evidence="4">CHK130-7132</strain>
    </source>
</reference>
<feature type="compositionally biased region" description="Acidic residues" evidence="1">
    <location>
        <begin position="78"/>
        <end position="95"/>
    </location>
</feature>
<dbReference type="InterPro" id="IPR027381">
    <property type="entry name" value="LytR/CpsA/Psr_C"/>
</dbReference>
<proteinExistence type="predicted"/>
<name>A0A9D2TGI9_9MICO</name>
<keyword evidence="2" id="KW-0472">Membrane</keyword>
<dbReference type="Proteomes" id="UP000823854">
    <property type="component" value="Unassembled WGS sequence"/>
</dbReference>
<gene>
    <name evidence="4" type="ORF">H9932_01100</name>
</gene>
<keyword evidence="2" id="KW-0812">Transmembrane</keyword>
<dbReference type="Gene3D" id="3.30.70.2390">
    <property type="match status" value="1"/>
</dbReference>
<evidence type="ECO:0000256" key="1">
    <source>
        <dbReference type="SAM" id="MobiDB-lite"/>
    </source>
</evidence>
<evidence type="ECO:0000259" key="3">
    <source>
        <dbReference type="Pfam" id="PF13399"/>
    </source>
</evidence>
<reference evidence="4" key="2">
    <citation type="submission" date="2021-04" db="EMBL/GenBank/DDBJ databases">
        <authorList>
            <person name="Gilroy R."/>
        </authorList>
    </citation>
    <scope>NUCLEOTIDE SEQUENCE</scope>
    <source>
        <strain evidence="4">CHK130-7132</strain>
    </source>
</reference>
<sequence>MADSQYPYPPDRFDDEADAVTFHGAHRAELPFWRENLLYIIIIGAAVVMLVVLLFVIGGMGGDGDDRAADPTTASETEQSEGSDEGGDSEEEAPEPDLSVPVQVINAGGINGLAGTWSDELEGQGWEDVSVATADTPQQEAVVYYRDEADADTAQALAQQVGAGDASQSDEYEARVTFVAVTEPGDGGDEGGEG</sequence>
<organism evidence="4 5">
    <name type="scientific">Candidatus Brachybacterium intestinipullorum</name>
    <dbReference type="NCBI Taxonomy" id="2838512"/>
    <lineage>
        <taxon>Bacteria</taxon>
        <taxon>Bacillati</taxon>
        <taxon>Actinomycetota</taxon>
        <taxon>Actinomycetes</taxon>
        <taxon>Micrococcales</taxon>
        <taxon>Dermabacteraceae</taxon>
        <taxon>Brachybacterium</taxon>
    </lineage>
</organism>
<feature type="domain" description="LytR/CpsA/Psr regulator C-terminal" evidence="3">
    <location>
        <begin position="99"/>
        <end position="179"/>
    </location>
</feature>
<feature type="region of interest" description="Disordered" evidence="1">
    <location>
        <begin position="66"/>
        <end position="100"/>
    </location>
</feature>
<comment type="caution">
    <text evidence="4">The sequence shown here is derived from an EMBL/GenBank/DDBJ whole genome shotgun (WGS) entry which is preliminary data.</text>
</comment>